<protein>
    <submittedName>
        <fullName evidence="2">Uncharacterized protein</fullName>
    </submittedName>
</protein>
<gene>
    <name evidence="2" type="ORF">ACFPYJ_09660</name>
</gene>
<name>A0ABW0VU45_9BACL</name>
<keyword evidence="1" id="KW-0812">Transmembrane</keyword>
<dbReference type="RefSeq" id="WP_379187900.1">
    <property type="nucleotide sequence ID" value="NZ_JBHSOW010000032.1"/>
</dbReference>
<evidence type="ECO:0000313" key="3">
    <source>
        <dbReference type="Proteomes" id="UP001596047"/>
    </source>
</evidence>
<feature type="transmembrane region" description="Helical" evidence="1">
    <location>
        <begin position="12"/>
        <end position="35"/>
    </location>
</feature>
<organism evidence="2 3">
    <name type="scientific">Paenibacillus solisilvae</name>
    <dbReference type="NCBI Taxonomy" id="2486751"/>
    <lineage>
        <taxon>Bacteria</taxon>
        <taxon>Bacillati</taxon>
        <taxon>Bacillota</taxon>
        <taxon>Bacilli</taxon>
        <taxon>Bacillales</taxon>
        <taxon>Paenibacillaceae</taxon>
        <taxon>Paenibacillus</taxon>
    </lineage>
</organism>
<comment type="caution">
    <text evidence="2">The sequence shown here is derived from an EMBL/GenBank/DDBJ whole genome shotgun (WGS) entry which is preliminary data.</text>
</comment>
<keyword evidence="1" id="KW-0472">Membrane</keyword>
<evidence type="ECO:0000313" key="2">
    <source>
        <dbReference type="EMBL" id="MFC5649393.1"/>
    </source>
</evidence>
<sequence length="41" mass="5008">MWRTIFSYIPNGMVCMQAAITFIVPFMIFKFFQWIRNAEEE</sequence>
<dbReference type="EMBL" id="JBHSOW010000032">
    <property type="protein sequence ID" value="MFC5649393.1"/>
    <property type="molecule type" value="Genomic_DNA"/>
</dbReference>
<keyword evidence="1" id="KW-1133">Transmembrane helix</keyword>
<proteinExistence type="predicted"/>
<accession>A0ABW0VU45</accession>
<evidence type="ECO:0000256" key="1">
    <source>
        <dbReference type="SAM" id="Phobius"/>
    </source>
</evidence>
<reference evidence="3" key="1">
    <citation type="journal article" date="2019" name="Int. J. Syst. Evol. Microbiol.">
        <title>The Global Catalogue of Microorganisms (GCM) 10K type strain sequencing project: providing services to taxonomists for standard genome sequencing and annotation.</title>
        <authorList>
            <consortium name="The Broad Institute Genomics Platform"/>
            <consortium name="The Broad Institute Genome Sequencing Center for Infectious Disease"/>
            <person name="Wu L."/>
            <person name="Ma J."/>
        </authorList>
    </citation>
    <scope>NUCLEOTIDE SEQUENCE [LARGE SCALE GENOMIC DNA]</scope>
    <source>
        <strain evidence="3">CGMCC 1.3240</strain>
    </source>
</reference>
<keyword evidence="3" id="KW-1185">Reference proteome</keyword>
<dbReference type="Proteomes" id="UP001596047">
    <property type="component" value="Unassembled WGS sequence"/>
</dbReference>